<dbReference type="PANTHER" id="PTHR30244">
    <property type="entry name" value="TRANSAMINASE"/>
    <property type="match status" value="1"/>
</dbReference>
<dbReference type="InterPro" id="IPR015421">
    <property type="entry name" value="PyrdxlP-dep_Trfase_major"/>
</dbReference>
<feature type="active site" description="Proton acceptor" evidence="2">
    <location>
        <position position="193"/>
    </location>
</feature>
<comment type="caution">
    <text evidence="5">The sequence shown here is derived from an EMBL/GenBank/DDBJ whole genome shotgun (WGS) entry which is preliminary data.</text>
</comment>
<dbReference type="EMBL" id="SGWQ01000011">
    <property type="protein sequence ID" value="RZS32707.1"/>
    <property type="molecule type" value="Genomic_DNA"/>
</dbReference>
<accession>A0A4Q7KHH9</accession>
<sequence>MIPLFKVPMSPGAPAAVGDVLASGQIGQGAKVEEFERKIAERIDNPYVATVNSATAALQLGVRLAASTLPELPDGVEGEVLSTPLTMEATNWAILANGLKIKWVDIDEATLNVDLDDLARKITPATRAIMIVHFAGYPVDLARLGEILDGAEAKFGFRPTVIEDSAHAWGASFQGKPIGSHGNITVFSFQAIKHLTSGDGGALVLPNEAQYKRAKLLRWFGIDREVKDRLRNPPDIAEFGYKFHMNDINASIGLANMEIIDDVLKKHRDNAAFYDAELAGFDGVELTERAEDRESSFWIYPMKVERRADFDRKLTDAGVMVSNVHQRNDIHTVVRKFDALLPGLDRVADRIACVPVGSWVSEEDRQHIVDTIKAGW</sequence>
<evidence type="ECO:0000313" key="5">
    <source>
        <dbReference type="EMBL" id="RZS32707.1"/>
    </source>
</evidence>
<dbReference type="PANTHER" id="PTHR30244:SF34">
    <property type="entry name" value="DTDP-4-AMINO-4,6-DIDEOXYGALACTOSE TRANSAMINASE"/>
    <property type="match status" value="1"/>
</dbReference>
<dbReference type="Gene3D" id="3.90.1150.10">
    <property type="entry name" value="Aspartate Aminotransferase, domain 1"/>
    <property type="match status" value="1"/>
</dbReference>
<dbReference type="RefSeq" id="WP_130347669.1">
    <property type="nucleotide sequence ID" value="NZ_SGWQ01000011.1"/>
</dbReference>
<dbReference type="Pfam" id="PF01041">
    <property type="entry name" value="DegT_DnrJ_EryC1"/>
    <property type="match status" value="1"/>
</dbReference>
<feature type="modified residue" description="N6-(pyridoxal phosphate)lysine" evidence="3">
    <location>
        <position position="193"/>
    </location>
</feature>
<evidence type="ECO:0000256" key="3">
    <source>
        <dbReference type="PIRSR" id="PIRSR000390-2"/>
    </source>
</evidence>
<dbReference type="InterPro" id="IPR000653">
    <property type="entry name" value="DegT/StrS_aminotransferase"/>
</dbReference>
<dbReference type="InterPro" id="IPR015424">
    <property type="entry name" value="PyrdxlP-dep_Trfase"/>
</dbReference>
<dbReference type="GO" id="GO:0030170">
    <property type="term" value="F:pyridoxal phosphate binding"/>
    <property type="evidence" value="ECO:0007669"/>
    <property type="project" value="TreeGrafter"/>
</dbReference>
<comment type="cofactor">
    <cofactor evidence="1">
        <name>pyridoxal 5'-phosphate</name>
        <dbReference type="ChEBI" id="CHEBI:597326"/>
    </cofactor>
</comment>
<name>A0A4Q7KHH9_9PSEU</name>
<evidence type="ECO:0000256" key="1">
    <source>
        <dbReference type="ARBA" id="ARBA00001933"/>
    </source>
</evidence>
<dbReference type="GO" id="GO:0000271">
    <property type="term" value="P:polysaccharide biosynthetic process"/>
    <property type="evidence" value="ECO:0007669"/>
    <property type="project" value="TreeGrafter"/>
</dbReference>
<dbReference type="PIRSF" id="PIRSF000390">
    <property type="entry name" value="PLP_StrS"/>
    <property type="match status" value="1"/>
</dbReference>
<dbReference type="AlphaFoldDB" id="A0A4Q7KHH9"/>
<dbReference type="CDD" id="cd00616">
    <property type="entry name" value="AHBA_syn"/>
    <property type="match status" value="1"/>
</dbReference>
<dbReference type="Gene3D" id="3.40.640.10">
    <property type="entry name" value="Type I PLP-dependent aspartate aminotransferase-like (Major domain)"/>
    <property type="match status" value="1"/>
</dbReference>
<keyword evidence="3 4" id="KW-0663">Pyridoxal phosphate</keyword>
<comment type="similarity">
    <text evidence="4">Belongs to the DegT/DnrJ/EryC1 family.</text>
</comment>
<organism evidence="5 6">
    <name type="scientific">Herbihabitans rhizosphaerae</name>
    <dbReference type="NCBI Taxonomy" id="1872711"/>
    <lineage>
        <taxon>Bacteria</taxon>
        <taxon>Bacillati</taxon>
        <taxon>Actinomycetota</taxon>
        <taxon>Actinomycetes</taxon>
        <taxon>Pseudonocardiales</taxon>
        <taxon>Pseudonocardiaceae</taxon>
        <taxon>Herbihabitans</taxon>
    </lineage>
</organism>
<dbReference type="SUPFAM" id="SSF53383">
    <property type="entry name" value="PLP-dependent transferases"/>
    <property type="match status" value="1"/>
</dbReference>
<protein>
    <submittedName>
        <fullName evidence="5">dTDP-4-amino-4,6-dideoxygalactose transaminase</fullName>
    </submittedName>
</protein>
<evidence type="ECO:0000256" key="4">
    <source>
        <dbReference type="RuleBase" id="RU004508"/>
    </source>
</evidence>
<dbReference type="OrthoDB" id="5342089at2"/>
<proteinExistence type="inferred from homology"/>
<evidence type="ECO:0000256" key="2">
    <source>
        <dbReference type="PIRSR" id="PIRSR000390-1"/>
    </source>
</evidence>
<dbReference type="GO" id="GO:0008483">
    <property type="term" value="F:transaminase activity"/>
    <property type="evidence" value="ECO:0007669"/>
    <property type="project" value="TreeGrafter"/>
</dbReference>
<dbReference type="Proteomes" id="UP000294257">
    <property type="component" value="Unassembled WGS sequence"/>
</dbReference>
<keyword evidence="6" id="KW-1185">Reference proteome</keyword>
<gene>
    <name evidence="5" type="ORF">EV193_11190</name>
</gene>
<evidence type="ECO:0000313" key="6">
    <source>
        <dbReference type="Proteomes" id="UP000294257"/>
    </source>
</evidence>
<dbReference type="InterPro" id="IPR015422">
    <property type="entry name" value="PyrdxlP-dep_Trfase_small"/>
</dbReference>
<reference evidence="5 6" key="1">
    <citation type="submission" date="2019-02" db="EMBL/GenBank/DDBJ databases">
        <title>Genomic Encyclopedia of Type Strains, Phase IV (KMG-IV): sequencing the most valuable type-strain genomes for metagenomic binning, comparative biology and taxonomic classification.</title>
        <authorList>
            <person name="Goeker M."/>
        </authorList>
    </citation>
    <scope>NUCLEOTIDE SEQUENCE [LARGE SCALE GENOMIC DNA]</scope>
    <source>
        <strain evidence="5 6">DSM 101727</strain>
    </source>
</reference>